<keyword evidence="2 4" id="KW-0119">Carbohydrate metabolism</keyword>
<dbReference type="EMBL" id="PNBA02000001">
    <property type="protein sequence ID" value="KAG6435484.1"/>
    <property type="molecule type" value="Genomic_DNA"/>
</dbReference>
<keyword evidence="4" id="KW-0326">Glycosidase</keyword>
<keyword evidence="4" id="KW-0378">Hydrolase</keyword>
<dbReference type="GO" id="GO:0016161">
    <property type="term" value="F:beta-amylase activity"/>
    <property type="evidence" value="ECO:0007669"/>
    <property type="project" value="UniProtKB-EC"/>
</dbReference>
<comment type="catalytic activity">
    <reaction evidence="4">
        <text>Hydrolysis of (1-&gt;4)-alpha-D-glucosidic linkages in polysaccharides so as to remove successive maltose units from the non-reducing ends of the chains.</text>
        <dbReference type="EC" id="3.2.1.2"/>
    </reaction>
</comment>
<dbReference type="InterPro" id="IPR001554">
    <property type="entry name" value="Glyco_hydro_14"/>
</dbReference>
<reference evidence="5" key="2">
    <citation type="submission" date="2020-08" db="EMBL/GenBank/DDBJ databases">
        <title>Plant Genome Project.</title>
        <authorList>
            <person name="Zhang R.-G."/>
        </authorList>
    </citation>
    <scope>NUCLEOTIDE SEQUENCE</scope>
    <source>
        <strain evidence="5">Huo1</strain>
        <tissue evidence="5">Leaf</tissue>
    </source>
</reference>
<dbReference type="PANTHER" id="PTHR31352:SF3">
    <property type="entry name" value="INACTIVE BETA-AMYLASE 9"/>
    <property type="match status" value="1"/>
</dbReference>
<comment type="similarity">
    <text evidence="1 4">Belongs to the glycosyl hydrolase 14 family.</text>
</comment>
<keyword evidence="3 4" id="KW-0624">Polysaccharide degradation</keyword>
<dbReference type="Gene3D" id="3.20.20.80">
    <property type="entry name" value="Glycosidases"/>
    <property type="match status" value="1"/>
</dbReference>
<comment type="caution">
    <text evidence="5">The sequence shown here is derived from an EMBL/GenBank/DDBJ whole genome shotgun (WGS) entry which is preliminary data.</text>
</comment>
<evidence type="ECO:0000256" key="2">
    <source>
        <dbReference type="ARBA" id="ARBA00023277"/>
    </source>
</evidence>
<evidence type="ECO:0000256" key="1">
    <source>
        <dbReference type="ARBA" id="ARBA00005652"/>
    </source>
</evidence>
<name>A0A8X8YP00_SALSN</name>
<keyword evidence="6" id="KW-1185">Reference proteome</keyword>
<organism evidence="5">
    <name type="scientific">Salvia splendens</name>
    <name type="common">Scarlet sage</name>
    <dbReference type="NCBI Taxonomy" id="180675"/>
    <lineage>
        <taxon>Eukaryota</taxon>
        <taxon>Viridiplantae</taxon>
        <taxon>Streptophyta</taxon>
        <taxon>Embryophyta</taxon>
        <taxon>Tracheophyta</taxon>
        <taxon>Spermatophyta</taxon>
        <taxon>Magnoliopsida</taxon>
        <taxon>eudicotyledons</taxon>
        <taxon>Gunneridae</taxon>
        <taxon>Pentapetalae</taxon>
        <taxon>asterids</taxon>
        <taxon>lamiids</taxon>
        <taxon>Lamiales</taxon>
        <taxon>Lamiaceae</taxon>
        <taxon>Nepetoideae</taxon>
        <taxon>Mentheae</taxon>
        <taxon>Salviinae</taxon>
        <taxon>Salvia</taxon>
        <taxon>Salvia subgen. Calosphace</taxon>
        <taxon>core Calosphace</taxon>
    </lineage>
</organism>
<proteinExistence type="inferred from homology"/>
<reference evidence="5" key="1">
    <citation type="submission" date="2018-01" db="EMBL/GenBank/DDBJ databases">
        <authorList>
            <person name="Mao J.F."/>
        </authorList>
    </citation>
    <scope>NUCLEOTIDE SEQUENCE</scope>
    <source>
        <strain evidence="5">Huo1</strain>
        <tissue evidence="5">Leaf</tissue>
    </source>
</reference>
<dbReference type="Pfam" id="PF01373">
    <property type="entry name" value="Glyco_hydro_14"/>
    <property type="match status" value="1"/>
</dbReference>
<dbReference type="SUPFAM" id="SSF51445">
    <property type="entry name" value="(Trans)glycosidases"/>
    <property type="match status" value="1"/>
</dbReference>
<dbReference type="InterPro" id="IPR017853">
    <property type="entry name" value="GH"/>
</dbReference>
<evidence type="ECO:0000256" key="3">
    <source>
        <dbReference type="ARBA" id="ARBA00023326"/>
    </source>
</evidence>
<dbReference type="AlphaFoldDB" id="A0A8X8YP00"/>
<dbReference type="PANTHER" id="PTHR31352">
    <property type="entry name" value="BETA-AMYLASE 1, CHLOROPLASTIC"/>
    <property type="match status" value="1"/>
</dbReference>
<evidence type="ECO:0000256" key="4">
    <source>
        <dbReference type="RuleBase" id="RU000509"/>
    </source>
</evidence>
<accession>A0A8X8YP00</accession>
<protein>
    <recommendedName>
        <fullName evidence="4">Beta-amylase</fullName>
        <ecNumber evidence="4">3.2.1.2</ecNumber>
    </recommendedName>
</protein>
<dbReference type="GO" id="GO:0000272">
    <property type="term" value="P:polysaccharide catabolic process"/>
    <property type="evidence" value="ECO:0007669"/>
    <property type="project" value="UniProtKB-KW"/>
</dbReference>
<gene>
    <name evidence="5" type="ORF">SASPL_100358</name>
</gene>
<dbReference type="EC" id="3.2.1.2" evidence="4"/>
<evidence type="ECO:0000313" key="6">
    <source>
        <dbReference type="Proteomes" id="UP000298416"/>
    </source>
</evidence>
<sequence>MQSCSEPKIFMAFKTAIFSLRASSSAQNQPLAYQKASNTATNKTIDGTKLYVGMPLDTVSSCNSINHARAIAAGLKALKLLGVDGVELPVWWGVAEKARGKYEWSSYLAIVEMVKSLDLELHVSLCFHASKDPKLPLPEWVSLIGESDPSIYFTDKSGQQYKDCLSLGVDDVPVLDGMTPLEVYTEFLESFKSSFSPFIGSTITVEARSLQYSYVKKLSWLLMSEFLCTQGLTIGLGPDGELRYPSQRATECKSRWSRRVPMLRREYAQPAEAAC</sequence>
<evidence type="ECO:0000313" key="5">
    <source>
        <dbReference type="EMBL" id="KAG6435484.1"/>
    </source>
</evidence>
<dbReference type="Proteomes" id="UP000298416">
    <property type="component" value="Unassembled WGS sequence"/>
</dbReference>